<organism evidence="2 3">
    <name type="scientific">Atta colombica</name>
    <dbReference type="NCBI Taxonomy" id="520822"/>
    <lineage>
        <taxon>Eukaryota</taxon>
        <taxon>Metazoa</taxon>
        <taxon>Ecdysozoa</taxon>
        <taxon>Arthropoda</taxon>
        <taxon>Hexapoda</taxon>
        <taxon>Insecta</taxon>
        <taxon>Pterygota</taxon>
        <taxon>Neoptera</taxon>
        <taxon>Endopterygota</taxon>
        <taxon>Hymenoptera</taxon>
        <taxon>Apocrita</taxon>
        <taxon>Aculeata</taxon>
        <taxon>Formicoidea</taxon>
        <taxon>Formicidae</taxon>
        <taxon>Myrmicinae</taxon>
        <taxon>Atta</taxon>
    </lineage>
</organism>
<evidence type="ECO:0000313" key="2">
    <source>
        <dbReference type="EMBL" id="KYM81048.1"/>
    </source>
</evidence>
<feature type="compositionally biased region" description="Basic residues" evidence="1">
    <location>
        <begin position="109"/>
        <end position="126"/>
    </location>
</feature>
<feature type="compositionally biased region" description="Basic and acidic residues" evidence="1">
    <location>
        <begin position="99"/>
        <end position="108"/>
    </location>
</feature>
<evidence type="ECO:0000256" key="1">
    <source>
        <dbReference type="SAM" id="MobiDB-lite"/>
    </source>
</evidence>
<feature type="compositionally biased region" description="Basic and acidic residues" evidence="1">
    <location>
        <begin position="148"/>
        <end position="157"/>
    </location>
</feature>
<feature type="region of interest" description="Disordered" evidence="1">
    <location>
        <begin position="71"/>
        <end position="134"/>
    </location>
</feature>
<protein>
    <submittedName>
        <fullName evidence="2">Uncharacterized protein</fullName>
    </submittedName>
</protein>
<gene>
    <name evidence="2" type="ORF">ALC53_08389</name>
</gene>
<feature type="region of interest" description="Disordered" evidence="1">
    <location>
        <begin position="146"/>
        <end position="177"/>
    </location>
</feature>
<feature type="non-terminal residue" evidence="2">
    <location>
        <position position="1"/>
    </location>
</feature>
<proteinExistence type="predicted"/>
<sequence>ITRDSRPKNPRGKRAKRARGEYVLQHVPRIVDGLRHPPLTLLVPTPPCHYYNWVGGVLYAARIDEQGGRRQWARSQEGVTRAETFPPSETPEEEDQEDSWYRRSVDKRNHLKERRQDRKRRTKQSSRSRMSDRNIRSSGLMRLCAVETDSRGRERSALRSRSPGSSGSSGNLCPQPARRADAISFVRKQRECEKTECRAAEQVPRFPEADRRQWWVQRW</sequence>
<keyword evidence="3" id="KW-1185">Reference proteome</keyword>
<feature type="compositionally biased region" description="Low complexity" evidence="1">
    <location>
        <begin position="159"/>
        <end position="170"/>
    </location>
</feature>
<evidence type="ECO:0000313" key="3">
    <source>
        <dbReference type="Proteomes" id="UP000078540"/>
    </source>
</evidence>
<accession>A0A195B929</accession>
<dbReference type="EMBL" id="KQ976542">
    <property type="protein sequence ID" value="KYM81048.1"/>
    <property type="molecule type" value="Genomic_DNA"/>
</dbReference>
<name>A0A195B929_9HYME</name>
<dbReference type="AlphaFoldDB" id="A0A195B929"/>
<reference evidence="2 3" key="1">
    <citation type="submission" date="2015-09" db="EMBL/GenBank/DDBJ databases">
        <title>Atta colombica WGS genome.</title>
        <authorList>
            <person name="Nygaard S."/>
            <person name="Hu H."/>
            <person name="Boomsma J."/>
            <person name="Zhang G."/>
        </authorList>
    </citation>
    <scope>NUCLEOTIDE SEQUENCE [LARGE SCALE GENOMIC DNA]</scope>
    <source>
        <strain evidence="2">Treedump-2</strain>
        <tissue evidence="2">Whole body</tissue>
    </source>
</reference>
<dbReference type="Proteomes" id="UP000078540">
    <property type="component" value="Unassembled WGS sequence"/>
</dbReference>